<dbReference type="OrthoDB" id="9776390at2"/>
<dbReference type="GO" id="GO:0005524">
    <property type="term" value="F:ATP binding"/>
    <property type="evidence" value="ECO:0007669"/>
    <property type="project" value="UniProtKB-UniRule"/>
</dbReference>
<dbReference type="InterPro" id="IPR027417">
    <property type="entry name" value="P-loop_NTPase"/>
</dbReference>
<dbReference type="EC" id="2.5.1.75" evidence="10"/>
<keyword evidence="5 10" id="KW-0819">tRNA processing</keyword>
<dbReference type="CDD" id="cd02019">
    <property type="entry name" value="NK"/>
    <property type="match status" value="1"/>
</dbReference>
<evidence type="ECO:0000256" key="6">
    <source>
        <dbReference type="ARBA" id="ARBA00022741"/>
    </source>
</evidence>
<dbReference type="NCBIfam" id="TIGR00174">
    <property type="entry name" value="miaA"/>
    <property type="match status" value="1"/>
</dbReference>
<evidence type="ECO:0000256" key="10">
    <source>
        <dbReference type="HAMAP-Rule" id="MF_00185"/>
    </source>
</evidence>
<evidence type="ECO:0000256" key="9">
    <source>
        <dbReference type="ARBA" id="ARBA00049563"/>
    </source>
</evidence>
<evidence type="ECO:0000256" key="12">
    <source>
        <dbReference type="RuleBase" id="RU003784"/>
    </source>
</evidence>
<keyword evidence="4 10" id="KW-0808">Transferase</keyword>
<feature type="region of interest" description="Interaction with substrate tRNA" evidence="10">
    <location>
        <begin position="165"/>
        <end position="169"/>
    </location>
</feature>
<proteinExistence type="inferred from homology"/>
<comment type="cofactor">
    <cofactor evidence="1 10">
        <name>Mg(2+)</name>
        <dbReference type="ChEBI" id="CHEBI:18420"/>
    </cofactor>
</comment>
<evidence type="ECO:0000313" key="15">
    <source>
        <dbReference type="Proteomes" id="UP000262073"/>
    </source>
</evidence>
<organism evidence="14 15">
    <name type="scientific">Salinimonas sediminis</name>
    <dbReference type="NCBI Taxonomy" id="2303538"/>
    <lineage>
        <taxon>Bacteria</taxon>
        <taxon>Pseudomonadati</taxon>
        <taxon>Pseudomonadota</taxon>
        <taxon>Gammaproteobacteria</taxon>
        <taxon>Alteromonadales</taxon>
        <taxon>Alteromonadaceae</taxon>
        <taxon>Alteromonas/Salinimonas group</taxon>
        <taxon>Salinimonas</taxon>
    </lineage>
</organism>
<dbReference type="SUPFAM" id="SSF52540">
    <property type="entry name" value="P-loop containing nucleoside triphosphate hydrolases"/>
    <property type="match status" value="2"/>
</dbReference>
<comment type="similarity">
    <text evidence="3 10 13">Belongs to the IPP transferase family.</text>
</comment>
<keyword evidence="7 10" id="KW-0067">ATP-binding</keyword>
<feature type="site" description="Interaction with substrate tRNA" evidence="10">
    <location>
        <position position="107"/>
    </location>
</feature>
<comment type="catalytic activity">
    <reaction evidence="9 10 11">
        <text>adenosine(37) in tRNA + dimethylallyl diphosphate = N(6)-dimethylallyladenosine(37) in tRNA + diphosphate</text>
        <dbReference type="Rhea" id="RHEA:26482"/>
        <dbReference type="Rhea" id="RHEA-COMP:10162"/>
        <dbReference type="Rhea" id="RHEA-COMP:10375"/>
        <dbReference type="ChEBI" id="CHEBI:33019"/>
        <dbReference type="ChEBI" id="CHEBI:57623"/>
        <dbReference type="ChEBI" id="CHEBI:74411"/>
        <dbReference type="ChEBI" id="CHEBI:74415"/>
        <dbReference type="EC" id="2.5.1.75"/>
    </reaction>
</comment>
<accession>A0A346NSS4</accession>
<reference evidence="14 15" key="1">
    <citation type="submission" date="2018-08" db="EMBL/GenBank/DDBJ databases">
        <title>Salinimonas sediminis sp. nov., a piezophilic bacterium isolated from a deep-sea sediment sample from the New Britain Trench.</title>
        <authorList>
            <person name="Cao J."/>
        </authorList>
    </citation>
    <scope>NUCLEOTIDE SEQUENCE [LARGE SCALE GENOMIC DNA]</scope>
    <source>
        <strain evidence="14 15">N102</strain>
    </source>
</reference>
<comment type="caution">
    <text evidence="10">Lacks conserved residue(s) required for the propagation of feature annotation.</text>
</comment>
<evidence type="ECO:0000256" key="4">
    <source>
        <dbReference type="ARBA" id="ARBA00022679"/>
    </source>
</evidence>
<dbReference type="Gene3D" id="3.40.50.300">
    <property type="entry name" value="P-loop containing nucleotide triphosphate hydrolases"/>
    <property type="match status" value="1"/>
</dbReference>
<keyword evidence="15" id="KW-1185">Reference proteome</keyword>
<feature type="binding site" evidence="10">
    <location>
        <begin position="16"/>
        <end position="23"/>
    </location>
    <ligand>
        <name>ATP</name>
        <dbReference type="ChEBI" id="CHEBI:30616"/>
    </ligand>
</feature>
<dbReference type="InterPro" id="IPR018022">
    <property type="entry name" value="IPT"/>
</dbReference>
<dbReference type="Pfam" id="PF01715">
    <property type="entry name" value="IPPT"/>
    <property type="match status" value="1"/>
</dbReference>
<dbReference type="AlphaFoldDB" id="A0A346NSS4"/>
<evidence type="ECO:0000256" key="8">
    <source>
        <dbReference type="ARBA" id="ARBA00022842"/>
    </source>
</evidence>
<evidence type="ECO:0000256" key="7">
    <source>
        <dbReference type="ARBA" id="ARBA00022840"/>
    </source>
</evidence>
<sequence>MSDGTVDALPVIAIMGPTASGKTGLALNLAEAVNCEIISVDSALVYRDMNIGTAKPTAAEQAVAKHWLIDILDPAQSYSVAEFCTDAIRLIGEIHQRGNIPVLVGGTMMYFNALINGISPLPKSDEKIRDDIAREALTLGWEALHQQLAEVDKTSALRIHPNDPQRLTRALEVYRSSGKSLTYWQKQKGAECPYDITQFAIAPDDRAVLHDRIAQRFDIMLDNGLVAEVENLFKRDDLHQDLPAIRSVGYRQVWQYLDGTLSYPEMREKGIIATRQLAKRQLTWLRGWPAVTWLDTFANDNLAKILAKVAL</sequence>
<evidence type="ECO:0000256" key="2">
    <source>
        <dbReference type="ARBA" id="ARBA00003213"/>
    </source>
</evidence>
<dbReference type="PANTHER" id="PTHR11088:SF60">
    <property type="entry name" value="TRNA DIMETHYLALLYLTRANSFERASE"/>
    <property type="match status" value="1"/>
</dbReference>
<gene>
    <name evidence="10 14" type="primary">miaA</name>
    <name evidence="14" type="ORF">D0Y50_17650</name>
</gene>
<dbReference type="InterPro" id="IPR039657">
    <property type="entry name" value="Dimethylallyltransferase"/>
</dbReference>
<dbReference type="HAMAP" id="MF_00185">
    <property type="entry name" value="IPP_trans"/>
    <property type="match status" value="1"/>
</dbReference>
<evidence type="ECO:0000256" key="13">
    <source>
        <dbReference type="RuleBase" id="RU003785"/>
    </source>
</evidence>
<comment type="function">
    <text evidence="2 10 12">Catalyzes the transfer of a dimethylallyl group onto the adenine at position 37 in tRNAs that read codons beginning with uridine, leading to the formation of N6-(dimethylallyl)adenosine (i(6)A).</text>
</comment>
<dbReference type="GO" id="GO:0006400">
    <property type="term" value="P:tRNA modification"/>
    <property type="evidence" value="ECO:0007669"/>
    <property type="project" value="TreeGrafter"/>
</dbReference>
<dbReference type="Proteomes" id="UP000262073">
    <property type="component" value="Chromosome"/>
</dbReference>
<dbReference type="FunFam" id="1.10.20.140:FF:000001">
    <property type="entry name" value="tRNA dimethylallyltransferase"/>
    <property type="match status" value="1"/>
</dbReference>
<evidence type="ECO:0000256" key="3">
    <source>
        <dbReference type="ARBA" id="ARBA00005842"/>
    </source>
</evidence>
<keyword evidence="6 10" id="KW-0547">Nucleotide-binding</keyword>
<evidence type="ECO:0000256" key="11">
    <source>
        <dbReference type="RuleBase" id="RU003783"/>
    </source>
</evidence>
<comment type="subunit">
    <text evidence="10">Monomer.</text>
</comment>
<feature type="site" description="Interaction with substrate tRNA" evidence="10">
    <location>
        <position position="129"/>
    </location>
</feature>
<dbReference type="PANTHER" id="PTHR11088">
    <property type="entry name" value="TRNA DIMETHYLALLYLTRANSFERASE"/>
    <property type="match status" value="1"/>
</dbReference>
<dbReference type="KEGG" id="salm:D0Y50_17650"/>
<dbReference type="RefSeq" id="WP_117318840.1">
    <property type="nucleotide sequence ID" value="NZ_CP031769.1"/>
</dbReference>
<evidence type="ECO:0000313" key="14">
    <source>
        <dbReference type="EMBL" id="AXR08581.1"/>
    </source>
</evidence>
<dbReference type="EMBL" id="CP031769">
    <property type="protein sequence ID" value="AXR08581.1"/>
    <property type="molecule type" value="Genomic_DNA"/>
</dbReference>
<evidence type="ECO:0000256" key="5">
    <source>
        <dbReference type="ARBA" id="ARBA00022694"/>
    </source>
</evidence>
<evidence type="ECO:0000256" key="1">
    <source>
        <dbReference type="ARBA" id="ARBA00001946"/>
    </source>
</evidence>
<name>A0A346NSS4_9ALTE</name>
<feature type="binding site" evidence="10">
    <location>
        <begin position="18"/>
        <end position="23"/>
    </location>
    <ligand>
        <name>substrate</name>
    </ligand>
</feature>
<keyword evidence="8 10" id="KW-0460">Magnesium</keyword>
<protein>
    <recommendedName>
        <fullName evidence="10">tRNA dimethylallyltransferase</fullName>
        <ecNumber evidence="10">2.5.1.75</ecNumber>
    </recommendedName>
    <alternativeName>
        <fullName evidence="10">Dimethylallyl diphosphate:tRNA dimethylallyltransferase</fullName>
        <shortName evidence="10">DMAPP:tRNA dimethylallyltransferase</shortName>
        <shortName evidence="10">DMATase</shortName>
    </alternativeName>
    <alternativeName>
        <fullName evidence="10">Isopentenyl-diphosphate:tRNA isopentenyltransferase</fullName>
        <shortName evidence="10">IPP transferase</shortName>
        <shortName evidence="10">IPPT</shortName>
        <shortName evidence="10">IPTase</shortName>
    </alternativeName>
</protein>
<feature type="region of interest" description="Interaction with substrate tRNA" evidence="10">
    <location>
        <begin position="41"/>
        <end position="44"/>
    </location>
</feature>
<dbReference type="GO" id="GO:0052381">
    <property type="term" value="F:tRNA dimethylallyltransferase activity"/>
    <property type="evidence" value="ECO:0007669"/>
    <property type="project" value="UniProtKB-UniRule"/>
</dbReference>
<dbReference type="Gene3D" id="1.10.20.140">
    <property type="match status" value="1"/>
</dbReference>